<dbReference type="AlphaFoldDB" id="A0A2N5DTH3"/>
<evidence type="ECO:0000256" key="1">
    <source>
        <dbReference type="SAM" id="Phobius"/>
    </source>
</evidence>
<keyword evidence="3" id="KW-1185">Reference proteome</keyword>
<keyword evidence="1" id="KW-0472">Membrane</keyword>
<feature type="transmembrane region" description="Helical" evidence="1">
    <location>
        <begin position="69"/>
        <end position="88"/>
    </location>
</feature>
<sequence length="126" mass="13843">MRAQPMKTTNGAQRASFFRRHPALLRVLCTAGALLAFLLAGLIVADRAIKEPAQAAVFRDWMEHARYGWLIWRLAIYGALAWGFVKVFRAPGFGPQHRQPLIRIAAVSLIFAVVCELVLLGGTGAS</sequence>
<dbReference type="EMBL" id="PJZH01000039">
    <property type="protein sequence ID" value="PLR29817.1"/>
    <property type="molecule type" value="Genomic_DNA"/>
</dbReference>
<comment type="caution">
    <text evidence="2">The sequence shown here is derived from an EMBL/GenBank/DDBJ whole genome shotgun (WGS) entry which is preliminary data.</text>
</comment>
<evidence type="ECO:0000313" key="2">
    <source>
        <dbReference type="EMBL" id="PLR29817.1"/>
    </source>
</evidence>
<organism evidence="2 3">
    <name type="scientific">Chimaeribacter coloradensis</name>
    <dbReference type="NCBI Taxonomy" id="2060068"/>
    <lineage>
        <taxon>Bacteria</taxon>
        <taxon>Pseudomonadati</taxon>
        <taxon>Pseudomonadota</taxon>
        <taxon>Gammaproteobacteria</taxon>
        <taxon>Enterobacterales</taxon>
        <taxon>Yersiniaceae</taxon>
        <taxon>Chimaeribacter</taxon>
    </lineage>
</organism>
<keyword evidence="1" id="KW-1133">Transmembrane helix</keyword>
<keyword evidence="1" id="KW-0812">Transmembrane</keyword>
<protein>
    <submittedName>
        <fullName evidence="2">Uncharacterized protein</fullName>
    </submittedName>
</protein>
<reference evidence="2 3" key="1">
    <citation type="submission" date="2017-12" db="EMBL/GenBank/DDBJ databases">
        <title>Characterization of six clinical isolates of Enterochimera gen. nov., a novel genus of the Yersiniaciae family and the three species Enterochimera arupensis sp. nov., Enterochimera coloradensis sp. nov, and Enterochimera californica sp. nov.</title>
        <authorList>
            <person name="Rossi A."/>
            <person name="Fisher M."/>
        </authorList>
    </citation>
    <scope>NUCLEOTIDE SEQUENCE [LARGE SCALE GENOMIC DNA]</scope>
    <source>
        <strain evidence="3">2016-Iso4</strain>
    </source>
</reference>
<gene>
    <name evidence="2" type="ORF">CYR32_19920</name>
</gene>
<proteinExistence type="predicted"/>
<dbReference type="Proteomes" id="UP000234503">
    <property type="component" value="Unassembled WGS sequence"/>
</dbReference>
<dbReference type="OrthoDB" id="6547738at2"/>
<feature type="transmembrane region" description="Helical" evidence="1">
    <location>
        <begin position="100"/>
        <end position="120"/>
    </location>
</feature>
<name>A0A2N5DTH3_9GAMM</name>
<accession>A0A2N5DTH3</accession>
<evidence type="ECO:0000313" key="3">
    <source>
        <dbReference type="Proteomes" id="UP000234503"/>
    </source>
</evidence>